<name>A0ABT5EBF7_9BACT</name>
<dbReference type="InterPro" id="IPR046181">
    <property type="entry name" value="DUF6209"/>
</dbReference>
<keyword evidence="2" id="KW-1185">Reference proteome</keyword>
<organism evidence="1 2">
    <name type="scientific">Nannocystis bainbridge</name>
    <dbReference type="NCBI Taxonomy" id="2995303"/>
    <lineage>
        <taxon>Bacteria</taxon>
        <taxon>Pseudomonadati</taxon>
        <taxon>Myxococcota</taxon>
        <taxon>Polyangia</taxon>
        <taxon>Nannocystales</taxon>
        <taxon>Nannocystaceae</taxon>
        <taxon>Nannocystis</taxon>
    </lineage>
</organism>
<dbReference type="PROSITE" id="PS51257">
    <property type="entry name" value="PROKAR_LIPOPROTEIN"/>
    <property type="match status" value="1"/>
</dbReference>
<dbReference type="Proteomes" id="UP001221686">
    <property type="component" value="Unassembled WGS sequence"/>
</dbReference>
<reference evidence="1 2" key="1">
    <citation type="submission" date="2022-11" db="EMBL/GenBank/DDBJ databases">
        <title>Minimal conservation of predation-associated metabolite biosynthetic gene clusters underscores biosynthetic potential of Myxococcota including descriptions for ten novel species: Archangium lansinium sp. nov., Myxococcus landrumus sp. nov., Nannocystis bai.</title>
        <authorList>
            <person name="Ahearne A."/>
            <person name="Stevens C."/>
            <person name="Dowd S."/>
        </authorList>
    </citation>
    <scope>NUCLEOTIDE SEQUENCE [LARGE SCALE GENOMIC DNA]</scope>
    <source>
        <strain evidence="1 2">BB15-2</strain>
    </source>
</reference>
<proteinExistence type="predicted"/>
<evidence type="ECO:0000313" key="1">
    <source>
        <dbReference type="EMBL" id="MDC0723218.1"/>
    </source>
</evidence>
<dbReference type="Pfam" id="PF19714">
    <property type="entry name" value="DUF6209"/>
    <property type="match status" value="1"/>
</dbReference>
<comment type="caution">
    <text evidence="1">The sequence shown here is derived from an EMBL/GenBank/DDBJ whole genome shotgun (WGS) entry which is preliminary data.</text>
</comment>
<accession>A0ABT5EBF7</accession>
<dbReference type="EMBL" id="JAQNDL010000004">
    <property type="protein sequence ID" value="MDC0723218.1"/>
    <property type="molecule type" value="Genomic_DNA"/>
</dbReference>
<dbReference type="RefSeq" id="WP_272091755.1">
    <property type="nucleotide sequence ID" value="NZ_JAQNDL010000004.1"/>
</dbReference>
<sequence>MHPRSLVVLSLFASFACSPEEDEAPAIELREGTELPEHIQPAWLELRDNWTIVNSGGPLVAGNTVHVSYDEDRLTDCRGEQNGKPAWSITGYRQLDGGPVGSFEAGGHSPSNGTQPPEFVLDDAGDLALWFHNTNLWGCSAYDSNFGANWHFGVGASLSFKPDWVTETLGTPRAGAPLVIAYDPARLPDCRGTKYGLDAWNIRVHYRFDGGAVKSALLTAPQGGQQIAWPATLDVPAGAGEVELWFENQDYYGCQAWDSQFGANYHFDLD</sequence>
<gene>
    <name evidence="1" type="ORF">POL25_40405</name>
</gene>
<protein>
    <submittedName>
        <fullName evidence="1">DUF6209 family protein</fullName>
    </submittedName>
</protein>
<evidence type="ECO:0000313" key="2">
    <source>
        <dbReference type="Proteomes" id="UP001221686"/>
    </source>
</evidence>